<dbReference type="PANTHER" id="PTHR38460">
    <property type="entry name" value="TAUTOMERASE YOLI-RELATED"/>
    <property type="match status" value="1"/>
</dbReference>
<name>A0A0D6Q252_KOMEU</name>
<accession>A0A0D6Q252</accession>
<dbReference type="InterPro" id="IPR014347">
    <property type="entry name" value="Tautomerase/MIF_sf"/>
</dbReference>
<dbReference type="Pfam" id="PF14552">
    <property type="entry name" value="Tautomerase_2"/>
    <property type="match status" value="1"/>
</dbReference>
<protein>
    <submittedName>
        <fullName evidence="1">4-oxalocrotonate tautomerase</fullName>
    </submittedName>
</protein>
<evidence type="ECO:0000313" key="1">
    <source>
        <dbReference type="EMBL" id="GAN97055.1"/>
    </source>
</evidence>
<proteinExistence type="predicted"/>
<organism evidence="1 2">
    <name type="scientific">Komagataeibacter europaeus NBRC 3261</name>
    <dbReference type="NCBI Taxonomy" id="1234669"/>
    <lineage>
        <taxon>Bacteria</taxon>
        <taxon>Pseudomonadati</taxon>
        <taxon>Pseudomonadota</taxon>
        <taxon>Alphaproteobacteria</taxon>
        <taxon>Acetobacterales</taxon>
        <taxon>Acetobacteraceae</taxon>
        <taxon>Komagataeibacter</taxon>
    </lineage>
</organism>
<sequence>MPLLHFHVVKGQRNPAELRSLLDAAHDAMLEAFKVPARDRYQLVSEHEPTHMVIEDTGLDIPRTPKVVLLQVVSRPRGKEQIAAFYKLLAETLQARCGLAPSDLMVSIIENQDEHWSFGLGRAQFLTGELPLPGAPA</sequence>
<dbReference type="SUPFAM" id="SSF55331">
    <property type="entry name" value="Tautomerase/MIF"/>
    <property type="match status" value="1"/>
</dbReference>
<dbReference type="Proteomes" id="UP000032675">
    <property type="component" value="Unassembled WGS sequence"/>
</dbReference>
<evidence type="ECO:0000313" key="2">
    <source>
        <dbReference type="Proteomes" id="UP000032675"/>
    </source>
</evidence>
<dbReference type="EMBL" id="BANI01000122">
    <property type="protein sequence ID" value="GAN97055.1"/>
    <property type="molecule type" value="Genomic_DNA"/>
</dbReference>
<comment type="caution">
    <text evidence="1">The sequence shown here is derived from an EMBL/GenBank/DDBJ whole genome shotgun (WGS) entry which is preliminary data.</text>
</comment>
<dbReference type="RefSeq" id="WP_048851661.1">
    <property type="nucleotide sequence ID" value="NZ_BANI01000122.1"/>
</dbReference>
<dbReference type="AlphaFoldDB" id="A0A0D6Q252"/>
<reference evidence="1 2" key="1">
    <citation type="submission" date="2012-11" db="EMBL/GenBank/DDBJ databases">
        <title>Whole genome sequence of Gluconacetobacter europaeus NBRC3261.</title>
        <authorList>
            <person name="Azuma Y."/>
            <person name="Higashiura N."/>
            <person name="Hirakawa H."/>
            <person name="Matsushita K."/>
        </authorList>
    </citation>
    <scope>NUCLEOTIDE SEQUENCE [LARGE SCALE GENOMIC DNA]</scope>
    <source>
        <strain evidence="1 2">NBRC 3261</strain>
    </source>
</reference>
<dbReference type="PANTHER" id="PTHR38460:SF1">
    <property type="entry name" value="TAUTOMERASE YOLI-RELATED"/>
    <property type="match status" value="1"/>
</dbReference>
<gene>
    <name evidence="1" type="ORF">Geu3261_0139_001</name>
</gene>
<dbReference type="InterPro" id="IPR037479">
    <property type="entry name" value="Tauto_MSAD"/>
</dbReference>
<dbReference type="Gene3D" id="3.30.429.10">
    <property type="entry name" value="Macrophage Migration Inhibitory Factor"/>
    <property type="match status" value="1"/>
</dbReference>